<sequence length="461" mass="48597">MGLVYVRRLWPLLVSITVPLAFAAPPAALLLSFPGHVIANGLPVLLDDPDAWRIVARGVLTVAALAGAAVGLGAAVTLGSAALMGRDVPVAAAWRIGLRRLRTLVVWTAGTGALTAATLWTGMVRFTESDIPPPFAMLVLLPPYLLLMAVWCVALSAALLEGRGLVDAVRRAWELGTTRRTSHAVLTSACVATAVLAVTGTEIAVGAIVGSGGDQLLALAARGALLTLAVPLVLLLLCAPGVHASPDSPWYLDLARVDRRLTAAGNTVWPVPRATVPVLAVAVALPTVAPPLATALSPNITPQLVSEPLDLDGADAGQMTISEDGTTVHFGDDLDTAELRETHGVADQYRSAPAPLENGVVVTTYVDPHHRMEEEGPDHLDGLRAHVCEDAACTDPREVDLDEELEQTDRFHRDEHARGGHGAGRGCLTRRWLFRDGAGTGLRILHLDPLCRHRLLGPGDH</sequence>
<evidence type="ECO:0000313" key="3">
    <source>
        <dbReference type="Proteomes" id="UP000806528"/>
    </source>
</evidence>
<evidence type="ECO:0000256" key="1">
    <source>
        <dbReference type="SAM" id="Phobius"/>
    </source>
</evidence>
<keyword evidence="1" id="KW-0472">Membrane</keyword>
<dbReference type="Proteomes" id="UP000806528">
    <property type="component" value="Unassembled WGS sequence"/>
</dbReference>
<proteinExistence type="predicted"/>
<evidence type="ECO:0000313" key="2">
    <source>
        <dbReference type="EMBL" id="MBE2998100.1"/>
    </source>
</evidence>
<dbReference type="RefSeq" id="WP_193120765.1">
    <property type="nucleotide sequence ID" value="NZ_JADBGI010000004.1"/>
</dbReference>
<feature type="transmembrane region" description="Helical" evidence="1">
    <location>
        <begin position="12"/>
        <end position="34"/>
    </location>
</feature>
<feature type="transmembrane region" description="Helical" evidence="1">
    <location>
        <begin position="135"/>
        <end position="160"/>
    </location>
</feature>
<reference evidence="2 3" key="1">
    <citation type="submission" date="2020-09" db="EMBL/GenBank/DDBJ databases">
        <title>Diversity and distribution of actinomycetes associated with coral in the coast of Hainan.</title>
        <authorList>
            <person name="Li F."/>
        </authorList>
    </citation>
    <scope>NUCLEOTIDE SEQUENCE [LARGE SCALE GENOMIC DNA]</scope>
    <source>
        <strain evidence="2 3">HNM0947</strain>
    </source>
</reference>
<protein>
    <submittedName>
        <fullName evidence="2">Uncharacterized protein</fullName>
    </submittedName>
</protein>
<keyword evidence="1" id="KW-1133">Transmembrane helix</keyword>
<organism evidence="2 3">
    <name type="scientific">Nocardiopsis coralli</name>
    <dbReference type="NCBI Taxonomy" id="2772213"/>
    <lineage>
        <taxon>Bacteria</taxon>
        <taxon>Bacillati</taxon>
        <taxon>Actinomycetota</taxon>
        <taxon>Actinomycetes</taxon>
        <taxon>Streptosporangiales</taxon>
        <taxon>Nocardiopsidaceae</taxon>
        <taxon>Nocardiopsis</taxon>
    </lineage>
</organism>
<gene>
    <name evidence="2" type="ORF">IDM40_05175</name>
</gene>
<keyword evidence="3" id="KW-1185">Reference proteome</keyword>
<accession>A0ABR9P2Y1</accession>
<comment type="caution">
    <text evidence="2">The sequence shown here is derived from an EMBL/GenBank/DDBJ whole genome shotgun (WGS) entry which is preliminary data.</text>
</comment>
<feature type="transmembrane region" description="Helical" evidence="1">
    <location>
        <begin position="104"/>
        <end position="123"/>
    </location>
</feature>
<feature type="transmembrane region" description="Helical" evidence="1">
    <location>
        <begin position="181"/>
        <end position="210"/>
    </location>
</feature>
<feature type="transmembrane region" description="Helical" evidence="1">
    <location>
        <begin position="54"/>
        <end position="83"/>
    </location>
</feature>
<dbReference type="EMBL" id="JADBGI010000004">
    <property type="protein sequence ID" value="MBE2998100.1"/>
    <property type="molecule type" value="Genomic_DNA"/>
</dbReference>
<name>A0ABR9P2Y1_9ACTN</name>
<keyword evidence="1" id="KW-0812">Transmembrane</keyword>
<feature type="transmembrane region" description="Helical" evidence="1">
    <location>
        <begin position="216"/>
        <end position="239"/>
    </location>
</feature>